<evidence type="ECO:0000256" key="3">
    <source>
        <dbReference type="ARBA" id="ARBA00022825"/>
    </source>
</evidence>
<dbReference type="GO" id="GO:0006515">
    <property type="term" value="P:protein quality control for misfolded or incompletely synthesized proteins"/>
    <property type="evidence" value="ECO:0007669"/>
    <property type="project" value="TreeGrafter"/>
</dbReference>
<dbReference type="InterPro" id="IPR023562">
    <property type="entry name" value="ClpP/TepA"/>
</dbReference>
<evidence type="ECO:0000313" key="6">
    <source>
        <dbReference type="Proteomes" id="UP000190641"/>
    </source>
</evidence>
<sequence>DQGVEIYNYLKDLDKKVIVEVTSLAASAASIIAMAADEIVMRTGSRMMIHEASTIAYGNKQDIQKTLNALEAYDESIVSIYQQKTGKSREEITDLLEAETWFTAEQAVQEGFADKVEFDNRESDSGITDEQLEQIINRVTNNLQQNMNLSNKPNPEPPHLQVEGNQKRKRFF</sequence>
<name>A0A9X6B290_BACCE</name>
<dbReference type="GO" id="GO:0004176">
    <property type="term" value="F:ATP-dependent peptidase activity"/>
    <property type="evidence" value="ECO:0007669"/>
    <property type="project" value="TreeGrafter"/>
</dbReference>
<evidence type="ECO:0000256" key="2">
    <source>
        <dbReference type="ARBA" id="ARBA00022801"/>
    </source>
</evidence>
<dbReference type="GO" id="GO:0009368">
    <property type="term" value="C:endopeptidase Clp complex"/>
    <property type="evidence" value="ECO:0007669"/>
    <property type="project" value="TreeGrafter"/>
</dbReference>
<evidence type="ECO:0000256" key="4">
    <source>
        <dbReference type="SAM" id="MobiDB-lite"/>
    </source>
</evidence>
<dbReference type="InterPro" id="IPR029045">
    <property type="entry name" value="ClpP/crotonase-like_dom_sf"/>
</dbReference>
<organism evidence="5 6">
    <name type="scientific">Bacillus cereus</name>
    <dbReference type="NCBI Taxonomy" id="1396"/>
    <lineage>
        <taxon>Bacteria</taxon>
        <taxon>Bacillati</taxon>
        <taxon>Bacillota</taxon>
        <taxon>Bacilli</taxon>
        <taxon>Bacillales</taxon>
        <taxon>Bacillaceae</taxon>
        <taxon>Bacillus</taxon>
        <taxon>Bacillus cereus group</taxon>
    </lineage>
</organism>
<dbReference type="PANTHER" id="PTHR10381">
    <property type="entry name" value="ATP-DEPENDENT CLP PROTEASE PROTEOLYTIC SUBUNIT"/>
    <property type="match status" value="1"/>
</dbReference>
<dbReference type="EMBL" id="MUAU01000430">
    <property type="protein sequence ID" value="OOR67763.1"/>
    <property type="molecule type" value="Genomic_DNA"/>
</dbReference>
<feature type="region of interest" description="Disordered" evidence="4">
    <location>
        <begin position="148"/>
        <end position="172"/>
    </location>
</feature>
<dbReference type="PANTHER" id="PTHR10381:SF70">
    <property type="entry name" value="ATP-DEPENDENT CLP PROTEASE PROTEOLYTIC SUBUNIT"/>
    <property type="match status" value="1"/>
</dbReference>
<dbReference type="AlphaFoldDB" id="A0A9X6B290"/>
<dbReference type="Gene3D" id="3.90.226.10">
    <property type="entry name" value="2-enoyl-CoA Hydratase, Chain A, domain 1"/>
    <property type="match status" value="1"/>
</dbReference>
<dbReference type="RefSeq" id="WP_078188226.1">
    <property type="nucleotide sequence ID" value="NZ_MUAU01000430.1"/>
</dbReference>
<gene>
    <name evidence="5" type="ORF">BLX06_35105</name>
</gene>
<dbReference type="CDD" id="cd07016">
    <property type="entry name" value="S14_ClpP_1"/>
    <property type="match status" value="1"/>
</dbReference>
<keyword evidence="3" id="KW-0720">Serine protease</keyword>
<keyword evidence="1" id="KW-0645">Protease</keyword>
<dbReference type="NCBIfam" id="NF045542">
    <property type="entry name" value="Clp_rel_HeadMat"/>
    <property type="match status" value="1"/>
</dbReference>
<comment type="caution">
    <text evidence="5">The sequence shown here is derived from an EMBL/GenBank/DDBJ whole genome shotgun (WGS) entry which is preliminary data.</text>
</comment>
<evidence type="ECO:0000256" key="1">
    <source>
        <dbReference type="ARBA" id="ARBA00022670"/>
    </source>
</evidence>
<evidence type="ECO:0000313" key="5">
    <source>
        <dbReference type="EMBL" id="OOR67763.1"/>
    </source>
</evidence>
<protein>
    <submittedName>
        <fullName evidence="5">Peptidase</fullName>
    </submittedName>
</protein>
<feature type="non-terminal residue" evidence="5">
    <location>
        <position position="1"/>
    </location>
</feature>
<dbReference type="GO" id="GO:0004252">
    <property type="term" value="F:serine-type endopeptidase activity"/>
    <property type="evidence" value="ECO:0007669"/>
    <property type="project" value="TreeGrafter"/>
</dbReference>
<reference evidence="5 6" key="1">
    <citation type="submission" date="2017-01" db="EMBL/GenBank/DDBJ databases">
        <title>Bacillus cereus isolates.</title>
        <authorList>
            <person name="Beno S.M."/>
        </authorList>
    </citation>
    <scope>NUCLEOTIDE SEQUENCE [LARGE SCALE GENOMIC DNA]</scope>
    <source>
        <strain evidence="5 6">FSL K6-1030</strain>
    </source>
</reference>
<dbReference type="Pfam" id="PF00574">
    <property type="entry name" value="CLP_protease"/>
    <property type="match status" value="1"/>
</dbReference>
<accession>A0A9X6B290</accession>
<keyword evidence="2" id="KW-0378">Hydrolase</keyword>
<proteinExistence type="predicted"/>
<dbReference type="GO" id="GO:0051117">
    <property type="term" value="F:ATPase binding"/>
    <property type="evidence" value="ECO:0007669"/>
    <property type="project" value="TreeGrafter"/>
</dbReference>
<dbReference type="Proteomes" id="UP000190641">
    <property type="component" value="Unassembled WGS sequence"/>
</dbReference>
<dbReference type="SUPFAM" id="SSF52096">
    <property type="entry name" value="ClpP/crotonase"/>
    <property type="match status" value="1"/>
</dbReference>